<dbReference type="EMBL" id="CP036264">
    <property type="protein sequence ID" value="QEG01572.1"/>
    <property type="molecule type" value="Genomic_DNA"/>
</dbReference>
<evidence type="ECO:0000256" key="1">
    <source>
        <dbReference type="ARBA" id="ARBA00001938"/>
    </source>
</evidence>
<dbReference type="PANTHER" id="PTHR43178:SF5">
    <property type="entry name" value="LIPOAMIDE ACYLTRANSFERASE COMPONENT OF BRANCHED-CHAIN ALPHA-KETO ACID DEHYDROGENASE COMPLEX, MITOCHONDRIAL"/>
    <property type="match status" value="1"/>
</dbReference>
<feature type="compositionally biased region" description="Basic and acidic residues" evidence="8">
    <location>
        <begin position="174"/>
        <end position="198"/>
    </location>
</feature>
<dbReference type="InterPro" id="IPR023213">
    <property type="entry name" value="CAT-like_dom_sf"/>
</dbReference>
<dbReference type="CDD" id="cd06849">
    <property type="entry name" value="lipoyl_domain"/>
    <property type="match status" value="1"/>
</dbReference>
<reference evidence="11 12" key="1">
    <citation type="submission" date="2019-02" db="EMBL/GenBank/DDBJ databases">
        <title>Planctomycetal bacteria perform biofilm scaping via a novel small molecule.</title>
        <authorList>
            <person name="Jeske O."/>
            <person name="Boedeker C."/>
            <person name="Wiegand S."/>
            <person name="Breitling P."/>
            <person name="Kallscheuer N."/>
            <person name="Jogler M."/>
            <person name="Rohde M."/>
            <person name="Petersen J."/>
            <person name="Medema M.H."/>
            <person name="Surup F."/>
            <person name="Jogler C."/>
        </authorList>
    </citation>
    <scope>NUCLEOTIDE SEQUENCE [LARGE SCALE GENOMIC DNA]</scope>
    <source>
        <strain evidence="11 12">Mal15</strain>
    </source>
</reference>
<dbReference type="Gene3D" id="4.10.320.10">
    <property type="entry name" value="E3-binding domain"/>
    <property type="match status" value="1"/>
</dbReference>
<dbReference type="AlphaFoldDB" id="A0A5B9MJX1"/>
<proteinExistence type="inferred from homology"/>
<dbReference type="SUPFAM" id="SSF52777">
    <property type="entry name" value="CoA-dependent acyltransferases"/>
    <property type="match status" value="1"/>
</dbReference>
<dbReference type="FunFam" id="3.30.559.10:FF:000007">
    <property type="entry name" value="Dihydrolipoamide acetyltransferase component of pyruvate dehydrogenase complex"/>
    <property type="match status" value="1"/>
</dbReference>
<keyword evidence="4 7" id="KW-0808">Transferase</keyword>
<keyword evidence="12" id="KW-1185">Reference proteome</keyword>
<keyword evidence="5 7" id="KW-0450">Lipoyl</keyword>
<dbReference type="GO" id="GO:0031405">
    <property type="term" value="F:lipoic acid binding"/>
    <property type="evidence" value="ECO:0007669"/>
    <property type="project" value="TreeGrafter"/>
</dbReference>
<dbReference type="InterPro" id="IPR001078">
    <property type="entry name" value="2-oxoacid_DH_actylTfrase"/>
</dbReference>
<dbReference type="InterPro" id="IPR004167">
    <property type="entry name" value="PSBD"/>
</dbReference>
<keyword evidence="6 7" id="KW-0012">Acyltransferase</keyword>
<dbReference type="InterPro" id="IPR050743">
    <property type="entry name" value="2-oxoacid_DH_E2_comp"/>
</dbReference>
<accession>A0A5B9MJX1</accession>
<dbReference type="Pfam" id="PF02817">
    <property type="entry name" value="E3_binding"/>
    <property type="match status" value="1"/>
</dbReference>
<dbReference type="GO" id="GO:0005737">
    <property type="term" value="C:cytoplasm"/>
    <property type="evidence" value="ECO:0007669"/>
    <property type="project" value="TreeGrafter"/>
</dbReference>
<dbReference type="Pfam" id="PF00198">
    <property type="entry name" value="2-oxoacid_dh"/>
    <property type="match status" value="1"/>
</dbReference>
<dbReference type="SUPFAM" id="SSF47005">
    <property type="entry name" value="Peripheral subunit-binding domain of 2-oxo acid dehydrogenase complex"/>
    <property type="match status" value="1"/>
</dbReference>
<dbReference type="InterPro" id="IPR011053">
    <property type="entry name" value="Single_hybrid_motif"/>
</dbReference>
<comment type="similarity">
    <text evidence="2 7">Belongs to the 2-oxoacid dehydrogenase family.</text>
</comment>
<dbReference type="EC" id="2.3.1.-" evidence="7"/>
<comment type="subunit">
    <text evidence="3">Forms a 24-polypeptide structural core with octahedral symmetry.</text>
</comment>
<dbReference type="Pfam" id="PF00364">
    <property type="entry name" value="Biotin_lipoyl"/>
    <property type="match status" value="1"/>
</dbReference>
<evidence type="ECO:0000256" key="7">
    <source>
        <dbReference type="RuleBase" id="RU003423"/>
    </source>
</evidence>
<dbReference type="PROSITE" id="PS51826">
    <property type="entry name" value="PSBD"/>
    <property type="match status" value="1"/>
</dbReference>
<dbReference type="RefSeq" id="WP_147870632.1">
    <property type="nucleotide sequence ID" value="NZ_CP036264.1"/>
</dbReference>
<evidence type="ECO:0000256" key="6">
    <source>
        <dbReference type="ARBA" id="ARBA00023315"/>
    </source>
</evidence>
<evidence type="ECO:0000313" key="11">
    <source>
        <dbReference type="EMBL" id="QEG01572.1"/>
    </source>
</evidence>
<sequence>MDFQLPELGEGIYEAELVEWRVKPGDQVQPGQSLAEVLTDKATMDVPSPFAGQIDKLHVDPGNEMKVGQVVLSYTSEAVIESAADDAVDPDTEVERIQPTESHEVVQRSPEKAETETPHHVTATTGVQAAPAVRRMARGLAIDLAAVPGSGPDGRVLINDMTEFIRSSRHTGARSHDGPAREARTRVHADQKPDAPEELKPGTRVKFRGVRRKIARHMVEAKQKIPHFGYVDQCDVTQLVQVRESLKDSYPEVKLTFLPFMVQAAVAALKEYPLVNSRLDERANEIVLHDHYHIGIATDTPLGLIVPVVRHADHKNLIDLAGEIQRLTSAARSGMLAAGDLRGSTFTVTSIGSIGGLFTTPIINHPEVGIMGIGKRFTQPSIDVAGNVHARDMVYLSYSFDHRVVDGAIAARFSNAVIQQLENPTHPSLAT</sequence>
<feature type="region of interest" description="Disordered" evidence="8">
    <location>
        <begin position="93"/>
        <end position="119"/>
    </location>
</feature>
<evidence type="ECO:0000256" key="2">
    <source>
        <dbReference type="ARBA" id="ARBA00007317"/>
    </source>
</evidence>
<feature type="domain" description="Lipoyl-binding" evidence="9">
    <location>
        <begin position="1"/>
        <end position="75"/>
    </location>
</feature>
<dbReference type="PROSITE" id="PS50968">
    <property type="entry name" value="BIOTINYL_LIPOYL"/>
    <property type="match status" value="1"/>
</dbReference>
<dbReference type="InterPro" id="IPR000089">
    <property type="entry name" value="Biotin_lipoyl"/>
</dbReference>
<keyword evidence="11" id="KW-0670">Pyruvate</keyword>
<feature type="domain" description="Peripheral subunit-binding (PSBD)" evidence="10">
    <location>
        <begin position="128"/>
        <end position="165"/>
    </location>
</feature>
<dbReference type="Proteomes" id="UP000321353">
    <property type="component" value="Chromosome"/>
</dbReference>
<evidence type="ECO:0000313" key="12">
    <source>
        <dbReference type="Proteomes" id="UP000321353"/>
    </source>
</evidence>
<protein>
    <recommendedName>
        <fullName evidence="7">Dihydrolipoamide acetyltransferase component of pyruvate dehydrogenase complex</fullName>
        <ecNumber evidence="7">2.3.1.-</ecNumber>
    </recommendedName>
</protein>
<evidence type="ECO:0000256" key="4">
    <source>
        <dbReference type="ARBA" id="ARBA00022679"/>
    </source>
</evidence>
<organism evidence="11 12">
    <name type="scientific">Stieleria maiorica</name>
    <dbReference type="NCBI Taxonomy" id="2795974"/>
    <lineage>
        <taxon>Bacteria</taxon>
        <taxon>Pseudomonadati</taxon>
        <taxon>Planctomycetota</taxon>
        <taxon>Planctomycetia</taxon>
        <taxon>Pirellulales</taxon>
        <taxon>Pirellulaceae</taxon>
        <taxon>Stieleria</taxon>
    </lineage>
</organism>
<dbReference type="SUPFAM" id="SSF51230">
    <property type="entry name" value="Single hybrid motif"/>
    <property type="match status" value="1"/>
</dbReference>
<dbReference type="Gene3D" id="2.40.50.100">
    <property type="match status" value="1"/>
</dbReference>
<dbReference type="KEGG" id="smam:Mal15_56490"/>
<dbReference type="PANTHER" id="PTHR43178">
    <property type="entry name" value="DIHYDROLIPOAMIDE ACETYLTRANSFERASE COMPONENT OF PYRUVATE DEHYDROGENASE COMPLEX"/>
    <property type="match status" value="1"/>
</dbReference>
<dbReference type="GO" id="GO:0016407">
    <property type="term" value="F:acetyltransferase activity"/>
    <property type="evidence" value="ECO:0007669"/>
    <property type="project" value="TreeGrafter"/>
</dbReference>
<dbReference type="Gene3D" id="3.30.559.10">
    <property type="entry name" value="Chloramphenicol acetyltransferase-like domain"/>
    <property type="match status" value="1"/>
</dbReference>
<gene>
    <name evidence="11" type="primary">pdhC_2</name>
    <name evidence="11" type="ORF">Mal15_56490</name>
</gene>
<evidence type="ECO:0000259" key="10">
    <source>
        <dbReference type="PROSITE" id="PS51826"/>
    </source>
</evidence>
<evidence type="ECO:0000256" key="3">
    <source>
        <dbReference type="ARBA" id="ARBA00011484"/>
    </source>
</evidence>
<comment type="cofactor">
    <cofactor evidence="1 7">
        <name>(R)-lipoate</name>
        <dbReference type="ChEBI" id="CHEBI:83088"/>
    </cofactor>
</comment>
<name>A0A5B9MJX1_9BACT</name>
<feature type="region of interest" description="Disordered" evidence="8">
    <location>
        <begin position="168"/>
        <end position="198"/>
    </location>
</feature>
<evidence type="ECO:0000256" key="8">
    <source>
        <dbReference type="SAM" id="MobiDB-lite"/>
    </source>
</evidence>
<dbReference type="InterPro" id="IPR036625">
    <property type="entry name" value="E3-bd_dom_sf"/>
</dbReference>
<evidence type="ECO:0000256" key="5">
    <source>
        <dbReference type="ARBA" id="ARBA00022823"/>
    </source>
</evidence>
<evidence type="ECO:0000259" key="9">
    <source>
        <dbReference type="PROSITE" id="PS50968"/>
    </source>
</evidence>